<sequence>MAKRLRLSDDVAGATLMALGNGAPDVFTAWNAIQNAADFPLVLAELLGASIFITTVVLGVVILAAHGRARARRLDLQAGADGDEAPCQVDARPFARDVSVLGLSIFAISCCALDRSIDVTESAALLGLYACYVLAIVYAQRGDKDAGSDDERDRVAAAPLLAAGDAPGGLRLRGVHWGESPSAWDRVVHVAEWPFSAARHASIPPATFDDWSEGRRRLAACAVAGAVVVVVLDFGSGGDARTALVALGFLATVAWLDLLASETVAVLESLGAAAGLSSAVLGVTALAWGNCIGDLVADGAVARAGHARMAVASVFNSPLFSQINALGVPVAYYCYFHGPLRIALDPQAVLSFAVVAASILATALVARANDGALPRHHAFTLFGLYAAYVAAAVAVELHRVSS</sequence>
<comment type="subcellular location">
    <subcellularLocation>
        <location evidence="1">Membrane</location>
        <topology evidence="1">Multi-pass membrane protein</topology>
    </subcellularLocation>
</comment>
<dbReference type="PANTHER" id="PTHR12266:SF0">
    <property type="entry name" value="MITOCHONDRIAL SODIUM_CALCIUM EXCHANGER PROTEIN"/>
    <property type="match status" value="1"/>
</dbReference>
<reference evidence="8 9" key="1">
    <citation type="submission" date="2024-03" db="EMBL/GenBank/DDBJ databases">
        <title>Aureococcus anophagefferens CCMP1851 and Kratosvirus quantuckense: Draft genome of a second virus-susceptible host strain in the model system.</title>
        <authorList>
            <person name="Chase E."/>
            <person name="Truchon A.R."/>
            <person name="Schepens W."/>
            <person name="Wilhelm S.W."/>
        </authorList>
    </citation>
    <scope>NUCLEOTIDE SEQUENCE [LARGE SCALE GENOMIC DNA]</scope>
    <source>
        <strain evidence="8 9">CCMP1851</strain>
    </source>
</reference>
<dbReference type="EMBL" id="JBBJCI010000141">
    <property type="protein sequence ID" value="KAK7242732.1"/>
    <property type="molecule type" value="Genomic_DNA"/>
</dbReference>
<dbReference type="InterPro" id="IPR044880">
    <property type="entry name" value="NCX_ion-bd_dom_sf"/>
</dbReference>
<comment type="caution">
    <text evidence="8">The sequence shown here is derived from an EMBL/GenBank/DDBJ whole genome shotgun (WGS) entry which is preliminary data.</text>
</comment>
<name>A0ABR1G324_AURAN</name>
<keyword evidence="4 6" id="KW-1133">Transmembrane helix</keyword>
<feature type="transmembrane region" description="Helical" evidence="6">
    <location>
        <begin position="378"/>
        <end position="397"/>
    </location>
</feature>
<organism evidence="8 9">
    <name type="scientific">Aureococcus anophagefferens</name>
    <name type="common">Harmful bloom alga</name>
    <dbReference type="NCBI Taxonomy" id="44056"/>
    <lineage>
        <taxon>Eukaryota</taxon>
        <taxon>Sar</taxon>
        <taxon>Stramenopiles</taxon>
        <taxon>Ochrophyta</taxon>
        <taxon>Pelagophyceae</taxon>
        <taxon>Pelagomonadales</taxon>
        <taxon>Pelagomonadaceae</taxon>
        <taxon>Aureococcus</taxon>
    </lineage>
</organism>
<feature type="transmembrane region" description="Helical" evidence="6">
    <location>
        <begin position="46"/>
        <end position="65"/>
    </location>
</feature>
<dbReference type="Gene3D" id="1.20.1420.30">
    <property type="entry name" value="NCX, central ion-binding region"/>
    <property type="match status" value="2"/>
</dbReference>
<gene>
    <name evidence="8" type="ORF">SO694_000164139</name>
</gene>
<dbReference type="Proteomes" id="UP001363151">
    <property type="component" value="Unassembled WGS sequence"/>
</dbReference>
<dbReference type="Pfam" id="PF01699">
    <property type="entry name" value="Na_Ca_ex"/>
    <property type="match status" value="2"/>
</dbReference>
<evidence type="ECO:0000256" key="4">
    <source>
        <dbReference type="ARBA" id="ARBA00022989"/>
    </source>
</evidence>
<dbReference type="InterPro" id="IPR004837">
    <property type="entry name" value="NaCa_Exmemb"/>
</dbReference>
<evidence type="ECO:0000256" key="1">
    <source>
        <dbReference type="ARBA" id="ARBA00004141"/>
    </source>
</evidence>
<feature type="transmembrane region" description="Helical" evidence="6">
    <location>
        <begin position="218"/>
        <end position="236"/>
    </location>
</feature>
<keyword evidence="9" id="KW-1185">Reference proteome</keyword>
<evidence type="ECO:0000256" key="5">
    <source>
        <dbReference type="ARBA" id="ARBA00023136"/>
    </source>
</evidence>
<protein>
    <submittedName>
        <fullName evidence="8">Wnt/PCP co-receptor</fullName>
    </submittedName>
</protein>
<dbReference type="PANTHER" id="PTHR12266">
    <property type="entry name" value="NA+/CA2+ K+ INDEPENDENT EXCHANGER"/>
    <property type="match status" value="1"/>
</dbReference>
<feature type="domain" description="Sodium/calcium exchanger membrane region" evidence="7">
    <location>
        <begin position="2"/>
        <end position="136"/>
    </location>
</feature>
<evidence type="ECO:0000256" key="6">
    <source>
        <dbReference type="SAM" id="Phobius"/>
    </source>
</evidence>
<keyword evidence="2" id="KW-0813">Transport</keyword>
<proteinExistence type="predicted"/>
<feature type="transmembrane region" description="Helical" evidence="6">
    <location>
        <begin position="267"/>
        <end position="288"/>
    </location>
</feature>
<evidence type="ECO:0000256" key="3">
    <source>
        <dbReference type="ARBA" id="ARBA00022692"/>
    </source>
</evidence>
<evidence type="ECO:0000256" key="2">
    <source>
        <dbReference type="ARBA" id="ARBA00022448"/>
    </source>
</evidence>
<feature type="domain" description="Sodium/calcium exchanger membrane region" evidence="7">
    <location>
        <begin position="246"/>
        <end position="392"/>
    </location>
</feature>
<feature type="transmembrane region" description="Helical" evidence="6">
    <location>
        <begin position="348"/>
        <end position="366"/>
    </location>
</feature>
<evidence type="ECO:0000313" key="8">
    <source>
        <dbReference type="EMBL" id="KAK7242732.1"/>
    </source>
</evidence>
<evidence type="ECO:0000313" key="9">
    <source>
        <dbReference type="Proteomes" id="UP001363151"/>
    </source>
</evidence>
<feature type="transmembrane region" description="Helical" evidence="6">
    <location>
        <begin position="242"/>
        <end position="260"/>
    </location>
</feature>
<accession>A0ABR1G324</accession>
<dbReference type="InterPro" id="IPR051359">
    <property type="entry name" value="CaCA_antiporter"/>
</dbReference>
<keyword evidence="3 6" id="KW-0812">Transmembrane</keyword>
<feature type="transmembrane region" description="Helical" evidence="6">
    <location>
        <begin position="319"/>
        <end position="336"/>
    </location>
</feature>
<keyword evidence="5 6" id="KW-0472">Membrane</keyword>
<evidence type="ECO:0000259" key="7">
    <source>
        <dbReference type="Pfam" id="PF01699"/>
    </source>
</evidence>